<evidence type="ECO:0000256" key="5">
    <source>
        <dbReference type="ARBA" id="ARBA00022989"/>
    </source>
</evidence>
<feature type="transmembrane region" description="Helical" evidence="7">
    <location>
        <begin position="69"/>
        <end position="91"/>
    </location>
</feature>
<dbReference type="PANTHER" id="PTHR44757:SF2">
    <property type="entry name" value="BIOFILM ARCHITECTURE MAINTENANCE PROTEIN MBAA"/>
    <property type="match status" value="1"/>
</dbReference>
<evidence type="ECO:0000313" key="13">
    <source>
        <dbReference type="Proteomes" id="UP000737113"/>
    </source>
</evidence>
<feature type="transmembrane region" description="Helical" evidence="7">
    <location>
        <begin position="103"/>
        <end position="123"/>
    </location>
</feature>
<organism evidence="12 13">
    <name type="scientific">Shewanella salipaludis</name>
    <dbReference type="NCBI Taxonomy" id="2723052"/>
    <lineage>
        <taxon>Bacteria</taxon>
        <taxon>Pseudomonadati</taxon>
        <taxon>Pseudomonadota</taxon>
        <taxon>Gammaproteobacteria</taxon>
        <taxon>Alteromonadales</taxon>
        <taxon>Shewanellaceae</taxon>
        <taxon>Shewanella</taxon>
    </lineage>
</organism>
<comment type="subcellular location">
    <subcellularLocation>
        <location evidence="2">Cell membrane</location>
        <topology evidence="2">Multi-pass membrane protein</topology>
    </subcellularLocation>
</comment>
<dbReference type="GO" id="GO:0005886">
    <property type="term" value="C:plasma membrane"/>
    <property type="evidence" value="ECO:0007669"/>
    <property type="project" value="UniProtKB-SubCell"/>
</dbReference>
<dbReference type="CDD" id="cd01949">
    <property type="entry name" value="GGDEF"/>
    <property type="match status" value="1"/>
</dbReference>
<feature type="domain" description="PAC" evidence="9">
    <location>
        <begin position="275"/>
        <end position="326"/>
    </location>
</feature>
<dbReference type="GO" id="GO:0071555">
    <property type="term" value="P:cell wall organization"/>
    <property type="evidence" value="ECO:0007669"/>
    <property type="project" value="InterPro"/>
</dbReference>
<dbReference type="Pfam" id="PF00990">
    <property type="entry name" value="GGDEF"/>
    <property type="match status" value="1"/>
</dbReference>
<dbReference type="Proteomes" id="UP000737113">
    <property type="component" value="Unassembled WGS sequence"/>
</dbReference>
<keyword evidence="13" id="KW-1185">Reference proteome</keyword>
<sequence length="1017" mass="114811">MTDSIFFSLAQNTALLLALVLLYDAIPKRQQSYFPPWGLVLGLIIGGIGMTIMSSPWEYQPGVVFDSTSILLSISGLFFGGLPTLVAVLMTSAYRIGMGGDHLWLGVSILIASGFVGGLWRHYRRAILTDISFKELFFFGLTVHLVMLSCLFVLPLEQALTLLRQVALPVMLIYPGATVLIGRLISRRFDLERDEQIRLQDDFLFRNQFTSGNLGLAISSVSQRWIKVNPRLCQMLQYDEQALLRMTWTEMTYKADLAAELVEFNRMLAGEIDEYELDKRFHAKDGSLVYVHLTVACKRAHGKVQLVIAGLLDIGRQKQAESELRASQQQLALVLNSSDLGLWDWDVVSNRVERNQCSAQILGVQVDSLNANPCLWTDAIHQDDRPRILEALAAHLQGRSCQYKVEYRLRHDSGAVRWVLDTGRIVARDPRGRALRMCGIHSDITERKLAEESLSLAASVYNNSSEAMSVLDENGTIITTNAAFCEMTGYAAEEVRNKPIRILQCDLNSQLFYQQMGTAIEQTGHWQGELWQMRKNGEAYMIRLTVNTIRDKEDRPYLWVALFSDITAQKENERLIWRQANYDALTGLPNRHMLLEYLDAGIRTSQLSQQGFALLFLDLDLFKEVNDNLGHDMGDRLLVETAKRLKSCVRESDMVARLGGDEFTLVLMDIDSQGRLERLANQVLNCIAAPYILDDETAYISASVGITLYPDDATSTEELLKHADQAMYAAKNLGRNRFNYFTPSMQVYAKYRMRLIQDLRQALQNQELELHYQPIVELKSGRVTKAEALVRWCHPVRGMVSPSEFIPIAEDTGLILDIGNWVFEQAAKQSAYWRDTLGTEVQISINESQVQFRDDKHGCRDAIALLHELNLKGAELCIEVTEGLLQDADIGVRAQLKAYRDAGIQLSLDNFGTGYSSLAYLQQCHIDYLKIDKCLTNNLTASDDEMKLCEAIILMAHKLDIKVTAEGVETEAQRQRLVAIGCDYAQGYLFSRVVTATVFAQSYLQPQALDCKQQNYL</sequence>
<dbReference type="AlphaFoldDB" id="A0A972FS12"/>
<feature type="transmembrane region" description="Helical" evidence="7">
    <location>
        <begin position="135"/>
        <end position="154"/>
    </location>
</feature>
<feature type="domain" description="PAS" evidence="8">
    <location>
        <begin position="453"/>
        <end position="498"/>
    </location>
</feature>
<evidence type="ECO:0000256" key="6">
    <source>
        <dbReference type="ARBA" id="ARBA00023136"/>
    </source>
</evidence>
<gene>
    <name evidence="12" type="ORF">HC757_05700</name>
</gene>
<evidence type="ECO:0000259" key="8">
    <source>
        <dbReference type="PROSITE" id="PS50112"/>
    </source>
</evidence>
<dbReference type="Gene3D" id="3.30.70.270">
    <property type="match status" value="1"/>
</dbReference>
<dbReference type="CDD" id="cd01948">
    <property type="entry name" value="EAL"/>
    <property type="match status" value="1"/>
</dbReference>
<dbReference type="PROSITE" id="PS50113">
    <property type="entry name" value="PAC"/>
    <property type="match status" value="3"/>
</dbReference>
<reference evidence="12" key="1">
    <citation type="submission" date="2020-04" db="EMBL/GenBank/DDBJ databases">
        <title>Description of Shewanella salipaludis sp. nov., isolated from a salt marsh.</title>
        <authorList>
            <person name="Park S."/>
            <person name="Yoon J.-H."/>
        </authorList>
    </citation>
    <scope>NUCLEOTIDE SEQUENCE</scope>
    <source>
        <strain evidence="12">SHSM-M6</strain>
    </source>
</reference>
<dbReference type="SUPFAM" id="SSF141868">
    <property type="entry name" value="EAL domain-like"/>
    <property type="match status" value="1"/>
</dbReference>
<dbReference type="PROSITE" id="PS50883">
    <property type="entry name" value="EAL"/>
    <property type="match status" value="1"/>
</dbReference>
<feature type="domain" description="PAC" evidence="9">
    <location>
        <begin position="403"/>
        <end position="456"/>
    </location>
</feature>
<accession>A0A972FS12</accession>
<feature type="transmembrane region" description="Helical" evidence="7">
    <location>
        <begin position="6"/>
        <end position="26"/>
    </location>
</feature>
<dbReference type="Pfam" id="PF07694">
    <property type="entry name" value="5TM-5TMR_LYT"/>
    <property type="match status" value="1"/>
</dbReference>
<feature type="transmembrane region" description="Helical" evidence="7">
    <location>
        <begin position="166"/>
        <end position="185"/>
    </location>
</feature>
<comment type="caution">
    <text evidence="12">The sequence shown here is derived from an EMBL/GenBank/DDBJ whole genome shotgun (WGS) entry which is preliminary data.</text>
</comment>
<proteinExistence type="predicted"/>
<dbReference type="Pfam" id="PF13426">
    <property type="entry name" value="PAS_9"/>
    <property type="match status" value="1"/>
</dbReference>
<dbReference type="InterPro" id="IPR052155">
    <property type="entry name" value="Biofilm_reg_signaling"/>
</dbReference>
<dbReference type="Gene3D" id="3.30.450.20">
    <property type="entry name" value="PAS domain"/>
    <property type="match status" value="3"/>
</dbReference>
<dbReference type="NCBIfam" id="TIGR00229">
    <property type="entry name" value="sensory_box"/>
    <property type="match status" value="3"/>
</dbReference>
<dbReference type="Pfam" id="PF00563">
    <property type="entry name" value="EAL"/>
    <property type="match status" value="1"/>
</dbReference>
<dbReference type="SMART" id="SM00091">
    <property type="entry name" value="PAS"/>
    <property type="match status" value="3"/>
</dbReference>
<dbReference type="InterPro" id="IPR000700">
    <property type="entry name" value="PAS-assoc_C"/>
</dbReference>
<dbReference type="SUPFAM" id="SSF55785">
    <property type="entry name" value="PYP-like sensor domain (PAS domain)"/>
    <property type="match status" value="3"/>
</dbReference>
<feature type="transmembrane region" description="Helical" evidence="7">
    <location>
        <begin position="38"/>
        <end position="57"/>
    </location>
</feature>
<evidence type="ECO:0000256" key="7">
    <source>
        <dbReference type="SAM" id="Phobius"/>
    </source>
</evidence>
<name>A0A972FS12_9GAMM</name>
<dbReference type="InterPro" id="IPR001633">
    <property type="entry name" value="EAL_dom"/>
</dbReference>
<dbReference type="InterPro" id="IPR000014">
    <property type="entry name" value="PAS"/>
</dbReference>
<feature type="domain" description="EAL" evidence="10">
    <location>
        <begin position="752"/>
        <end position="1007"/>
    </location>
</feature>
<evidence type="ECO:0000259" key="9">
    <source>
        <dbReference type="PROSITE" id="PS50113"/>
    </source>
</evidence>
<keyword evidence="6 7" id="KW-0472">Membrane</keyword>
<dbReference type="InterPro" id="IPR035919">
    <property type="entry name" value="EAL_sf"/>
</dbReference>
<dbReference type="PANTHER" id="PTHR44757">
    <property type="entry name" value="DIGUANYLATE CYCLASE DGCP"/>
    <property type="match status" value="1"/>
</dbReference>
<dbReference type="SUPFAM" id="SSF55073">
    <property type="entry name" value="Nucleotide cyclase"/>
    <property type="match status" value="1"/>
</dbReference>
<dbReference type="SMART" id="SM00267">
    <property type="entry name" value="GGDEF"/>
    <property type="match status" value="1"/>
</dbReference>
<keyword evidence="4 7" id="KW-0812">Transmembrane</keyword>
<evidence type="ECO:0000256" key="1">
    <source>
        <dbReference type="ARBA" id="ARBA00001946"/>
    </source>
</evidence>
<dbReference type="InterPro" id="IPR043128">
    <property type="entry name" value="Rev_trsase/Diguanyl_cyclase"/>
</dbReference>
<evidence type="ECO:0000313" key="12">
    <source>
        <dbReference type="EMBL" id="NMH64661.1"/>
    </source>
</evidence>
<evidence type="ECO:0000256" key="2">
    <source>
        <dbReference type="ARBA" id="ARBA00004651"/>
    </source>
</evidence>
<dbReference type="InterPro" id="IPR013655">
    <property type="entry name" value="PAS_fold_3"/>
</dbReference>
<dbReference type="Pfam" id="PF08447">
    <property type="entry name" value="PAS_3"/>
    <property type="match status" value="2"/>
</dbReference>
<feature type="domain" description="GGDEF" evidence="11">
    <location>
        <begin position="610"/>
        <end position="743"/>
    </location>
</feature>
<keyword evidence="3" id="KW-1003">Cell membrane</keyword>
<dbReference type="CDD" id="cd00130">
    <property type="entry name" value="PAS"/>
    <property type="match status" value="3"/>
</dbReference>
<keyword evidence="5 7" id="KW-1133">Transmembrane helix</keyword>
<dbReference type="InterPro" id="IPR035965">
    <property type="entry name" value="PAS-like_dom_sf"/>
</dbReference>
<dbReference type="FunFam" id="3.30.70.270:FF:000001">
    <property type="entry name" value="Diguanylate cyclase domain protein"/>
    <property type="match status" value="1"/>
</dbReference>
<dbReference type="InterPro" id="IPR029787">
    <property type="entry name" value="Nucleotide_cyclase"/>
</dbReference>
<evidence type="ECO:0000256" key="3">
    <source>
        <dbReference type="ARBA" id="ARBA00022475"/>
    </source>
</evidence>
<comment type="cofactor">
    <cofactor evidence="1">
        <name>Mg(2+)</name>
        <dbReference type="ChEBI" id="CHEBI:18420"/>
    </cofactor>
</comment>
<dbReference type="PROSITE" id="PS50112">
    <property type="entry name" value="PAS"/>
    <property type="match status" value="1"/>
</dbReference>
<feature type="domain" description="PAC" evidence="9">
    <location>
        <begin position="526"/>
        <end position="578"/>
    </location>
</feature>
<dbReference type="SMART" id="SM00052">
    <property type="entry name" value="EAL"/>
    <property type="match status" value="1"/>
</dbReference>
<evidence type="ECO:0000259" key="11">
    <source>
        <dbReference type="PROSITE" id="PS50887"/>
    </source>
</evidence>
<dbReference type="NCBIfam" id="TIGR00254">
    <property type="entry name" value="GGDEF"/>
    <property type="match status" value="1"/>
</dbReference>
<dbReference type="InterPro" id="IPR011620">
    <property type="entry name" value="Sig_transdc_His_kinase_LytS_TM"/>
</dbReference>
<dbReference type="InterPro" id="IPR001610">
    <property type="entry name" value="PAC"/>
</dbReference>
<dbReference type="EMBL" id="JAAXYH010000003">
    <property type="protein sequence ID" value="NMH64661.1"/>
    <property type="molecule type" value="Genomic_DNA"/>
</dbReference>
<dbReference type="RefSeq" id="WP_169563360.1">
    <property type="nucleotide sequence ID" value="NZ_JAAXYH010000003.1"/>
</dbReference>
<evidence type="ECO:0000256" key="4">
    <source>
        <dbReference type="ARBA" id="ARBA00022692"/>
    </source>
</evidence>
<protein>
    <submittedName>
        <fullName evidence="12">EAL domain-containing protein</fullName>
    </submittedName>
</protein>
<dbReference type="Gene3D" id="3.20.20.450">
    <property type="entry name" value="EAL domain"/>
    <property type="match status" value="1"/>
</dbReference>
<dbReference type="GO" id="GO:0000155">
    <property type="term" value="F:phosphorelay sensor kinase activity"/>
    <property type="evidence" value="ECO:0007669"/>
    <property type="project" value="InterPro"/>
</dbReference>
<dbReference type="InterPro" id="IPR000160">
    <property type="entry name" value="GGDEF_dom"/>
</dbReference>
<evidence type="ECO:0000259" key="10">
    <source>
        <dbReference type="PROSITE" id="PS50883"/>
    </source>
</evidence>
<dbReference type="SMART" id="SM00086">
    <property type="entry name" value="PAC"/>
    <property type="match status" value="3"/>
</dbReference>
<dbReference type="PROSITE" id="PS50887">
    <property type="entry name" value="GGDEF"/>
    <property type="match status" value="1"/>
</dbReference>